<accession>A0A831YE56</accession>
<reference evidence="1" key="1">
    <citation type="journal article" date="2020" name="mSystems">
        <title>Genome- and Community-Level Interaction Insights into Carbon Utilization and Element Cycling Functions of Hydrothermarchaeota in Hydrothermal Sediment.</title>
        <authorList>
            <person name="Zhou Z."/>
            <person name="Liu Y."/>
            <person name="Xu W."/>
            <person name="Pan J."/>
            <person name="Luo Z.H."/>
            <person name="Li M."/>
        </authorList>
    </citation>
    <scope>NUCLEOTIDE SEQUENCE [LARGE SCALE GENOMIC DNA]</scope>
    <source>
        <strain evidence="1">SpSt-1257</strain>
    </source>
</reference>
<organism evidence="1">
    <name type="scientific">Sulfurihydrogenibium azorense</name>
    <dbReference type="NCBI Taxonomy" id="309806"/>
    <lineage>
        <taxon>Bacteria</taxon>
        <taxon>Pseudomonadati</taxon>
        <taxon>Aquificota</taxon>
        <taxon>Aquificia</taxon>
        <taxon>Aquificales</taxon>
        <taxon>Hydrogenothermaceae</taxon>
        <taxon>Sulfurihydrogenibium</taxon>
    </lineage>
</organism>
<sequence length="138" mass="16695">MKKLDRILKVMEKQIQNDIFQLNQIRKEILDKEEKRVYLLTELEKTENLKIKDALELKLLREYQRFLNEQLKKVDSELNSLKETEKHILESIKEKNAQKKAIESYISKKSIQQEVKRQFEEAIQNSDNYNRNFVNNLL</sequence>
<name>A0A831YE56_9AQUI</name>
<evidence type="ECO:0000313" key="1">
    <source>
        <dbReference type="EMBL" id="HEV09553.1"/>
    </source>
</evidence>
<dbReference type="AlphaFoldDB" id="A0A831YE56"/>
<dbReference type="EMBL" id="DSFC01000234">
    <property type="protein sequence ID" value="HEV09553.1"/>
    <property type="molecule type" value="Genomic_DNA"/>
</dbReference>
<proteinExistence type="predicted"/>
<evidence type="ECO:0008006" key="2">
    <source>
        <dbReference type="Google" id="ProtNLM"/>
    </source>
</evidence>
<comment type="caution">
    <text evidence="1">The sequence shown here is derived from an EMBL/GenBank/DDBJ whole genome shotgun (WGS) entry which is preliminary data.</text>
</comment>
<protein>
    <recommendedName>
        <fullName evidence="2">Flagellar FliJ protein</fullName>
    </recommendedName>
</protein>
<gene>
    <name evidence="1" type="ORF">ENO34_04045</name>
</gene>
<dbReference type="Proteomes" id="UP000885621">
    <property type="component" value="Unassembled WGS sequence"/>
</dbReference>